<dbReference type="InterPro" id="IPR000182">
    <property type="entry name" value="GNAT_dom"/>
</dbReference>
<dbReference type="Pfam" id="PF13302">
    <property type="entry name" value="Acetyltransf_3"/>
    <property type="match status" value="1"/>
</dbReference>
<dbReference type="Gene3D" id="3.40.630.30">
    <property type="match status" value="1"/>
</dbReference>
<feature type="domain" description="N-acetyltransferase" evidence="1">
    <location>
        <begin position="13"/>
        <end position="152"/>
    </location>
</feature>
<proteinExistence type="predicted"/>
<name>A0ABT5BY69_9BACT</name>
<evidence type="ECO:0000313" key="3">
    <source>
        <dbReference type="Proteomes" id="UP001217485"/>
    </source>
</evidence>
<dbReference type="InterPro" id="IPR016181">
    <property type="entry name" value="Acyl_CoA_acyltransferase"/>
</dbReference>
<dbReference type="PANTHER" id="PTHR43610:SF1">
    <property type="entry name" value="N-ACETYLTRANSFERASE DOMAIN-CONTAINING PROTEIN"/>
    <property type="match status" value="1"/>
</dbReference>
<dbReference type="Proteomes" id="UP001217485">
    <property type="component" value="Unassembled WGS sequence"/>
</dbReference>
<evidence type="ECO:0000313" key="2">
    <source>
        <dbReference type="EMBL" id="MDC0678368.1"/>
    </source>
</evidence>
<dbReference type="SUPFAM" id="SSF55729">
    <property type="entry name" value="Acyl-CoA N-acyltransferases (Nat)"/>
    <property type="match status" value="1"/>
</dbReference>
<protein>
    <submittedName>
        <fullName evidence="2">GNAT family protein</fullName>
    </submittedName>
</protein>
<evidence type="ECO:0000259" key="1">
    <source>
        <dbReference type="Pfam" id="PF13302"/>
    </source>
</evidence>
<keyword evidence="3" id="KW-1185">Reference proteome</keyword>
<reference evidence="2 3" key="1">
    <citation type="submission" date="2023-01" db="EMBL/GenBank/DDBJ databases">
        <title>Minimal conservation of predation-associated metabolite biosynthetic gene clusters underscores biosynthetic potential of Myxococcota including descriptions for ten novel species: Archangium lansinium sp. nov., Myxococcus landrumus sp. nov., Nannocystis bai.</title>
        <authorList>
            <person name="Ahearne A."/>
            <person name="Stevens C."/>
            <person name="Dowd S."/>
        </authorList>
    </citation>
    <scope>NUCLEOTIDE SEQUENCE [LARGE SCALE GENOMIC DNA]</scope>
    <source>
        <strain evidence="2 3">WIWO2</strain>
    </source>
</reference>
<dbReference type="RefSeq" id="WP_272095175.1">
    <property type="nucleotide sequence ID" value="NZ_JAQNDK010000001.1"/>
</dbReference>
<sequence>MHLTPSTLRGEAVVLQPLSEDQLPEIKRAALSAPDVWRFIPYSMRDAADVEKVIRLALAMQSRGEAISFGTRLASTGELVGGTSIRRVDAALPSVEVGGTWIVPAWQRTRVNTEAKLLQLTHGFEQLGCQRIELKTDVRNLRSQAAIQRIGGTREGGLRSHMRRADGSLRDSVLFSILASEWAAVKERLLARLASAEGATLAVRVAG</sequence>
<organism evidence="2 3">
    <name type="scientific">Sorangium atrum</name>
    <dbReference type="NCBI Taxonomy" id="2995308"/>
    <lineage>
        <taxon>Bacteria</taxon>
        <taxon>Pseudomonadati</taxon>
        <taxon>Myxococcota</taxon>
        <taxon>Polyangia</taxon>
        <taxon>Polyangiales</taxon>
        <taxon>Polyangiaceae</taxon>
        <taxon>Sorangium</taxon>
    </lineage>
</organism>
<gene>
    <name evidence="2" type="ORF">POL72_11550</name>
</gene>
<comment type="caution">
    <text evidence="2">The sequence shown here is derived from an EMBL/GenBank/DDBJ whole genome shotgun (WGS) entry which is preliminary data.</text>
</comment>
<dbReference type="EMBL" id="JAQNDK010000001">
    <property type="protein sequence ID" value="MDC0678368.1"/>
    <property type="molecule type" value="Genomic_DNA"/>
</dbReference>
<dbReference type="PANTHER" id="PTHR43610">
    <property type="entry name" value="BLL6696 PROTEIN"/>
    <property type="match status" value="1"/>
</dbReference>
<accession>A0ABT5BY69</accession>